<sequence>MVIIVSCIAVSGPVTPEYISARNTQQPRQNVLIPATYMQTGVLDFEGANLGTIFSLTPLLQCDQLGMYAWQCTISWTALIELH</sequence>
<dbReference type="Proteomes" id="UP000249402">
    <property type="component" value="Unassembled WGS sequence"/>
</dbReference>
<dbReference type="AlphaFoldDB" id="A0A395GUH9"/>
<evidence type="ECO:0000313" key="1">
    <source>
        <dbReference type="EMBL" id="RAK98628.1"/>
    </source>
</evidence>
<dbReference type="RefSeq" id="XP_025572956.1">
    <property type="nucleotide sequence ID" value="XM_025719953.1"/>
</dbReference>
<dbReference type="VEuPathDB" id="FungiDB:BO80DRAFT_427227"/>
<dbReference type="GeneID" id="37224818"/>
<keyword evidence="2" id="KW-1185">Reference proteome</keyword>
<evidence type="ECO:0000313" key="2">
    <source>
        <dbReference type="Proteomes" id="UP000249402"/>
    </source>
</evidence>
<proteinExistence type="predicted"/>
<name>A0A395GUH9_9EURO</name>
<gene>
    <name evidence="1" type="ORF">BO80DRAFT_427227</name>
</gene>
<reference evidence="1 2" key="1">
    <citation type="submission" date="2018-02" db="EMBL/GenBank/DDBJ databases">
        <title>The genomes of Aspergillus section Nigri reveals drivers in fungal speciation.</title>
        <authorList>
            <consortium name="DOE Joint Genome Institute"/>
            <person name="Vesth T.C."/>
            <person name="Nybo J."/>
            <person name="Theobald S."/>
            <person name="Brandl J."/>
            <person name="Frisvad J.C."/>
            <person name="Nielsen K.F."/>
            <person name="Lyhne E.K."/>
            <person name="Kogle M.E."/>
            <person name="Kuo A."/>
            <person name="Riley R."/>
            <person name="Clum A."/>
            <person name="Nolan M."/>
            <person name="Lipzen A."/>
            <person name="Salamov A."/>
            <person name="Henrissat B."/>
            <person name="Wiebenga A."/>
            <person name="De vries R.P."/>
            <person name="Grigoriev I.V."/>
            <person name="Mortensen U.H."/>
            <person name="Andersen M.R."/>
            <person name="Baker S.E."/>
        </authorList>
    </citation>
    <scope>NUCLEOTIDE SEQUENCE [LARGE SCALE GENOMIC DNA]</scope>
    <source>
        <strain evidence="1 2">CBS 121593</strain>
    </source>
</reference>
<dbReference type="EMBL" id="KZ824452">
    <property type="protein sequence ID" value="RAK98628.1"/>
    <property type="molecule type" value="Genomic_DNA"/>
</dbReference>
<organism evidence="1 2">
    <name type="scientific">Aspergillus ibericus CBS 121593</name>
    <dbReference type="NCBI Taxonomy" id="1448316"/>
    <lineage>
        <taxon>Eukaryota</taxon>
        <taxon>Fungi</taxon>
        <taxon>Dikarya</taxon>
        <taxon>Ascomycota</taxon>
        <taxon>Pezizomycotina</taxon>
        <taxon>Eurotiomycetes</taxon>
        <taxon>Eurotiomycetidae</taxon>
        <taxon>Eurotiales</taxon>
        <taxon>Aspergillaceae</taxon>
        <taxon>Aspergillus</taxon>
        <taxon>Aspergillus subgen. Circumdati</taxon>
    </lineage>
</organism>
<protein>
    <submittedName>
        <fullName evidence="1">Uncharacterized protein</fullName>
    </submittedName>
</protein>
<accession>A0A395GUH9</accession>